<evidence type="ECO:0000256" key="2">
    <source>
        <dbReference type="ARBA" id="ARBA00039140"/>
    </source>
</evidence>
<keyword evidence="7" id="KW-1185">Reference proteome</keyword>
<dbReference type="PANTHER" id="PTHR42872">
    <property type="entry name" value="PROTEIN-GLUTAMATE METHYLESTERASE/PROTEIN-GLUTAMINE GLUTAMINASE"/>
    <property type="match status" value="1"/>
</dbReference>
<dbReference type="GO" id="GO:0006935">
    <property type="term" value="P:chemotaxis"/>
    <property type="evidence" value="ECO:0007669"/>
    <property type="project" value="UniProtKB-UniRule"/>
</dbReference>
<dbReference type="CDD" id="cd16433">
    <property type="entry name" value="CheB"/>
    <property type="match status" value="1"/>
</dbReference>
<dbReference type="GO" id="GO:0008984">
    <property type="term" value="F:protein-glutamate methylesterase activity"/>
    <property type="evidence" value="ECO:0007669"/>
    <property type="project" value="UniProtKB-EC"/>
</dbReference>
<dbReference type="STRING" id="157910.SAMN05445850_6350"/>
<dbReference type="Pfam" id="PF01339">
    <property type="entry name" value="CheB_methylest"/>
    <property type="match status" value="1"/>
</dbReference>
<dbReference type="RefSeq" id="WP_090809808.1">
    <property type="nucleotide sequence ID" value="NZ_FNKX01000002.1"/>
</dbReference>
<accession>A0A1H1K200</accession>
<dbReference type="InterPro" id="IPR035909">
    <property type="entry name" value="CheB_C"/>
</dbReference>
<dbReference type="Gene3D" id="3.40.50.180">
    <property type="entry name" value="Methylesterase CheB, C-terminal domain"/>
    <property type="match status" value="1"/>
</dbReference>
<protein>
    <recommendedName>
        <fullName evidence="2">protein-glutamate methylesterase</fullName>
        <ecNumber evidence="2">3.1.1.61</ecNumber>
    </recommendedName>
</protein>
<dbReference type="PROSITE" id="PS50122">
    <property type="entry name" value="CHEB"/>
    <property type="match status" value="1"/>
</dbReference>
<proteinExistence type="predicted"/>
<name>A0A1H1K200_9BURK</name>
<gene>
    <name evidence="6" type="ORF">SAMN05445850_6350</name>
</gene>
<dbReference type="InterPro" id="IPR000673">
    <property type="entry name" value="Sig_transdc_resp-reg_Me-estase"/>
</dbReference>
<evidence type="ECO:0000256" key="4">
    <source>
        <dbReference type="PROSITE-ProRule" id="PRU00050"/>
    </source>
</evidence>
<dbReference type="AlphaFoldDB" id="A0A1H1K200"/>
<dbReference type="GO" id="GO:0005737">
    <property type="term" value="C:cytoplasm"/>
    <property type="evidence" value="ECO:0007669"/>
    <property type="project" value="InterPro"/>
</dbReference>
<dbReference type="Proteomes" id="UP000199365">
    <property type="component" value="Unassembled WGS sequence"/>
</dbReference>
<feature type="active site" evidence="4">
    <location>
        <position position="62"/>
    </location>
</feature>
<comment type="catalytic activity">
    <reaction evidence="3">
        <text>[protein]-L-glutamate 5-O-methyl ester + H2O = L-glutamyl-[protein] + methanol + H(+)</text>
        <dbReference type="Rhea" id="RHEA:23236"/>
        <dbReference type="Rhea" id="RHEA-COMP:10208"/>
        <dbReference type="Rhea" id="RHEA-COMP:10311"/>
        <dbReference type="ChEBI" id="CHEBI:15377"/>
        <dbReference type="ChEBI" id="CHEBI:15378"/>
        <dbReference type="ChEBI" id="CHEBI:17790"/>
        <dbReference type="ChEBI" id="CHEBI:29973"/>
        <dbReference type="ChEBI" id="CHEBI:82795"/>
        <dbReference type="EC" id="3.1.1.61"/>
    </reaction>
</comment>
<reference evidence="7" key="1">
    <citation type="submission" date="2016-10" db="EMBL/GenBank/DDBJ databases">
        <authorList>
            <person name="Varghese N."/>
            <person name="Submissions S."/>
        </authorList>
    </citation>
    <scope>NUCLEOTIDE SEQUENCE [LARGE SCALE GENOMIC DNA]</scope>
    <source>
        <strain evidence="7">DUS833</strain>
    </source>
</reference>
<evidence type="ECO:0000313" key="7">
    <source>
        <dbReference type="Proteomes" id="UP000199365"/>
    </source>
</evidence>
<feature type="active site" evidence="4">
    <location>
        <position position="35"/>
    </location>
</feature>
<evidence type="ECO:0000259" key="5">
    <source>
        <dbReference type="PROSITE" id="PS50122"/>
    </source>
</evidence>
<evidence type="ECO:0000256" key="3">
    <source>
        <dbReference type="ARBA" id="ARBA00048267"/>
    </source>
</evidence>
<dbReference type="GO" id="GO:0000156">
    <property type="term" value="F:phosphorelay response regulator activity"/>
    <property type="evidence" value="ECO:0007669"/>
    <property type="project" value="InterPro"/>
</dbReference>
<feature type="active site" evidence="4">
    <location>
        <position position="155"/>
    </location>
</feature>
<evidence type="ECO:0000313" key="6">
    <source>
        <dbReference type="EMBL" id="SDR56328.1"/>
    </source>
</evidence>
<evidence type="ECO:0000256" key="1">
    <source>
        <dbReference type="ARBA" id="ARBA00022801"/>
    </source>
</evidence>
<dbReference type="PANTHER" id="PTHR42872:SF6">
    <property type="entry name" value="PROTEIN-GLUTAMATE METHYLESTERASE_PROTEIN-GLUTAMINE GLUTAMINASE"/>
    <property type="match status" value="1"/>
</dbReference>
<dbReference type="EC" id="3.1.1.61" evidence="2"/>
<dbReference type="EMBL" id="FNKX01000002">
    <property type="protein sequence ID" value="SDR56328.1"/>
    <property type="molecule type" value="Genomic_DNA"/>
</dbReference>
<sequence length="213" mass="21950">MPRSTSEPPPTQAADASAARTHARRGYQLVVIGGSAGGIEVLKVLLAALPARFAAAVMIVAHLPPDSPSYLVPAIAHRCALPVVEPDAGELILPGRVYVAPAGYHMLVEVDRTVALSTAAAVRFSRPSIDVLFESAAAVYGERLLAILLSGANDDGAHGLERVRALGGTAWVQDPGSAGAPEMPRAAIERGAADAIYNPATLAKRLAALPTSL</sequence>
<keyword evidence="1 4" id="KW-0378">Hydrolase</keyword>
<keyword evidence="4" id="KW-0145">Chemotaxis</keyword>
<feature type="domain" description="CheB-type methylesterase" evidence="5">
    <location>
        <begin position="23"/>
        <end position="208"/>
    </location>
</feature>
<organism evidence="6 7">
    <name type="scientific">Paraburkholderia tuberum</name>
    <dbReference type="NCBI Taxonomy" id="157910"/>
    <lineage>
        <taxon>Bacteria</taxon>
        <taxon>Pseudomonadati</taxon>
        <taxon>Pseudomonadota</taxon>
        <taxon>Betaproteobacteria</taxon>
        <taxon>Burkholderiales</taxon>
        <taxon>Burkholderiaceae</taxon>
        <taxon>Paraburkholderia</taxon>
    </lineage>
</organism>
<dbReference type="SUPFAM" id="SSF52738">
    <property type="entry name" value="Methylesterase CheB, C-terminal domain"/>
    <property type="match status" value="1"/>
</dbReference>